<gene>
    <name evidence="1" type="ORF">S01H1_62929</name>
</gene>
<accession>X0WKJ2</accession>
<organism evidence="1">
    <name type="scientific">marine sediment metagenome</name>
    <dbReference type="NCBI Taxonomy" id="412755"/>
    <lineage>
        <taxon>unclassified sequences</taxon>
        <taxon>metagenomes</taxon>
        <taxon>ecological metagenomes</taxon>
    </lineage>
</organism>
<dbReference type="EMBL" id="BARS01041367">
    <property type="protein sequence ID" value="GAG31469.1"/>
    <property type="molecule type" value="Genomic_DNA"/>
</dbReference>
<name>X0WKJ2_9ZZZZ</name>
<evidence type="ECO:0008006" key="2">
    <source>
        <dbReference type="Google" id="ProtNLM"/>
    </source>
</evidence>
<evidence type="ECO:0000313" key="1">
    <source>
        <dbReference type="EMBL" id="GAG31469.1"/>
    </source>
</evidence>
<proteinExistence type="predicted"/>
<dbReference type="AlphaFoldDB" id="X0WKJ2"/>
<feature type="non-terminal residue" evidence="1">
    <location>
        <position position="1"/>
    </location>
</feature>
<comment type="caution">
    <text evidence="1">The sequence shown here is derived from an EMBL/GenBank/DDBJ whole genome shotgun (WGS) entry which is preliminary data.</text>
</comment>
<sequence>PSPGLDRSCGGHVHLGGDFKCPDFVAALFAELFIGFYAGMYAQPGDPRAGWYGKPGIYRPKPYGIEYRSPNNKWGMTTGGMELIGDYALRCARYLTETDSVTLQGTFRKIPWVKVRAWLLGSKRTDASKVLHHQINKEIHKAGVPL</sequence>
<protein>
    <recommendedName>
        <fullName evidence="2">GS catalytic domain-containing protein</fullName>
    </recommendedName>
</protein>
<reference evidence="1" key="1">
    <citation type="journal article" date="2014" name="Front. Microbiol.">
        <title>High frequency of phylogenetically diverse reductive dehalogenase-homologous genes in deep subseafloor sedimentary metagenomes.</title>
        <authorList>
            <person name="Kawai M."/>
            <person name="Futagami T."/>
            <person name="Toyoda A."/>
            <person name="Takaki Y."/>
            <person name="Nishi S."/>
            <person name="Hori S."/>
            <person name="Arai W."/>
            <person name="Tsubouchi T."/>
            <person name="Morono Y."/>
            <person name="Uchiyama I."/>
            <person name="Ito T."/>
            <person name="Fujiyama A."/>
            <person name="Inagaki F."/>
            <person name="Takami H."/>
        </authorList>
    </citation>
    <scope>NUCLEOTIDE SEQUENCE</scope>
    <source>
        <strain evidence="1">Expedition CK06-06</strain>
    </source>
</reference>